<accession>A0A316AP91</accession>
<dbReference type="InterPro" id="IPR014710">
    <property type="entry name" value="RmlC-like_jellyroll"/>
</dbReference>
<feature type="domain" description="Mannose-6-phosphate isomerase type II C-terminal" evidence="1">
    <location>
        <begin position="69"/>
        <end position="167"/>
    </location>
</feature>
<reference evidence="2 3" key="1">
    <citation type="submission" date="2018-03" db="EMBL/GenBank/DDBJ databases">
        <title>Genomic Encyclopedia of Archaeal and Bacterial Type Strains, Phase II (KMG-II): from individual species to whole genera.</title>
        <authorList>
            <person name="Goeker M."/>
        </authorList>
    </citation>
    <scope>NUCLEOTIDE SEQUENCE [LARGE SCALE GENOMIC DNA]</scope>
    <source>
        <strain evidence="2 3">DSM 100346</strain>
    </source>
</reference>
<dbReference type="Gene3D" id="2.60.120.10">
    <property type="entry name" value="Jelly Rolls"/>
    <property type="match status" value="1"/>
</dbReference>
<evidence type="ECO:0000259" key="1">
    <source>
        <dbReference type="Pfam" id="PF01050"/>
    </source>
</evidence>
<dbReference type="Pfam" id="PF01050">
    <property type="entry name" value="MannoseP_isomer"/>
    <property type="match status" value="1"/>
</dbReference>
<keyword evidence="3" id="KW-1185">Reference proteome</keyword>
<dbReference type="GO" id="GO:0005976">
    <property type="term" value="P:polysaccharide metabolic process"/>
    <property type="evidence" value="ECO:0007669"/>
    <property type="project" value="InterPro"/>
</dbReference>
<dbReference type="AlphaFoldDB" id="A0A316AP91"/>
<dbReference type="RefSeq" id="WP_109673383.1">
    <property type="nucleotide sequence ID" value="NZ_QGDT01000002.1"/>
</dbReference>
<keyword evidence="2" id="KW-0413">Isomerase</keyword>
<dbReference type="Proteomes" id="UP000245880">
    <property type="component" value="Unassembled WGS sequence"/>
</dbReference>
<dbReference type="SUPFAM" id="SSF51182">
    <property type="entry name" value="RmlC-like cupins"/>
    <property type="match status" value="1"/>
</dbReference>
<dbReference type="OrthoDB" id="9806359at2"/>
<comment type="caution">
    <text evidence="2">The sequence shown here is derived from an EMBL/GenBank/DDBJ whole genome shotgun (WGS) entry which is preliminary data.</text>
</comment>
<evidence type="ECO:0000313" key="3">
    <source>
        <dbReference type="Proteomes" id="UP000245880"/>
    </source>
</evidence>
<gene>
    <name evidence="2" type="ORF">CLV98_102357</name>
</gene>
<dbReference type="EMBL" id="QGDT01000002">
    <property type="protein sequence ID" value="PWJ59523.1"/>
    <property type="molecule type" value="Genomic_DNA"/>
</dbReference>
<dbReference type="InterPro" id="IPR001538">
    <property type="entry name" value="Man6P_isomerase-2_C"/>
</dbReference>
<organism evidence="2 3">
    <name type="scientific">Dyadobacter jejuensis</name>
    <dbReference type="NCBI Taxonomy" id="1082580"/>
    <lineage>
        <taxon>Bacteria</taxon>
        <taxon>Pseudomonadati</taxon>
        <taxon>Bacteroidota</taxon>
        <taxon>Cytophagia</taxon>
        <taxon>Cytophagales</taxon>
        <taxon>Spirosomataceae</taxon>
        <taxon>Dyadobacter</taxon>
    </lineage>
</organism>
<proteinExistence type="predicted"/>
<name>A0A316AP91_9BACT</name>
<evidence type="ECO:0000313" key="2">
    <source>
        <dbReference type="EMBL" id="PWJ59523.1"/>
    </source>
</evidence>
<dbReference type="InterPro" id="IPR011051">
    <property type="entry name" value="RmlC_Cupin_sf"/>
</dbReference>
<sequence length="171" mass="19404">MSLTFPTHTAKETVFEGVQKFIDEQGFTVVAKDHSRPWGGFFVLDEAQAPSFIKTFFPHLSLEDFAGYEKLSPKILVVAPNKRLSWQYHHRRAEIWKVIGGNAGIVISDTDEETPLQQLPIGTVIDLKKGERHRLVGVDVWGIVAEIWQHTDPSHPSDEDDIVRVQDDFGR</sequence>
<protein>
    <submittedName>
        <fullName evidence="2">Mannose-6-phosphate isomerase-like protein (Cupin superfamily)</fullName>
    </submittedName>
</protein>
<dbReference type="GO" id="GO:0016853">
    <property type="term" value="F:isomerase activity"/>
    <property type="evidence" value="ECO:0007669"/>
    <property type="project" value="UniProtKB-KW"/>
</dbReference>
<dbReference type="GO" id="GO:0016779">
    <property type="term" value="F:nucleotidyltransferase activity"/>
    <property type="evidence" value="ECO:0007669"/>
    <property type="project" value="InterPro"/>
</dbReference>